<protein>
    <submittedName>
        <fullName evidence="1">Uncharacterized protein</fullName>
    </submittedName>
</protein>
<organism evidence="1 2">
    <name type="scientific">Ficus carica</name>
    <name type="common">Common fig</name>
    <dbReference type="NCBI Taxonomy" id="3494"/>
    <lineage>
        <taxon>Eukaryota</taxon>
        <taxon>Viridiplantae</taxon>
        <taxon>Streptophyta</taxon>
        <taxon>Embryophyta</taxon>
        <taxon>Tracheophyta</taxon>
        <taxon>Spermatophyta</taxon>
        <taxon>Magnoliopsida</taxon>
        <taxon>eudicotyledons</taxon>
        <taxon>Gunneridae</taxon>
        <taxon>Pentapetalae</taxon>
        <taxon>rosids</taxon>
        <taxon>fabids</taxon>
        <taxon>Rosales</taxon>
        <taxon>Moraceae</taxon>
        <taxon>Ficeae</taxon>
        <taxon>Ficus</taxon>
    </lineage>
</organism>
<gene>
    <name evidence="1" type="ORF">TIFTF001_023043</name>
</gene>
<evidence type="ECO:0000313" key="1">
    <source>
        <dbReference type="EMBL" id="GMN53911.1"/>
    </source>
</evidence>
<dbReference type="EMBL" id="BTGU01000048">
    <property type="protein sequence ID" value="GMN53911.1"/>
    <property type="molecule type" value="Genomic_DNA"/>
</dbReference>
<dbReference type="AlphaFoldDB" id="A0AA88AWH0"/>
<sequence>MDQTERDIELLLCNLKPHVVFFDFAYWMPKLARHLGIKTVYLSVVNLVMKAYIAGKNYEGQETSMPDIKLVDRLFISQTECDANVSKGSREIEGPFTELVERFFGKSIILAGPVIPETPISSFSLEEKWVKYLDRLPFLAALKPPLGAETIEEALPDGFVDRIGSRAVVH</sequence>
<evidence type="ECO:0000313" key="2">
    <source>
        <dbReference type="Proteomes" id="UP001187192"/>
    </source>
</evidence>
<keyword evidence="2" id="KW-1185">Reference proteome</keyword>
<dbReference type="Proteomes" id="UP001187192">
    <property type="component" value="Unassembled WGS sequence"/>
</dbReference>
<comment type="caution">
    <text evidence="1">The sequence shown here is derived from an EMBL/GenBank/DDBJ whole genome shotgun (WGS) entry which is preliminary data.</text>
</comment>
<accession>A0AA88AWH0</accession>
<reference evidence="1" key="1">
    <citation type="submission" date="2023-07" db="EMBL/GenBank/DDBJ databases">
        <title>draft genome sequence of fig (Ficus carica).</title>
        <authorList>
            <person name="Takahashi T."/>
            <person name="Nishimura K."/>
        </authorList>
    </citation>
    <scope>NUCLEOTIDE SEQUENCE</scope>
</reference>
<dbReference type="SUPFAM" id="SSF53756">
    <property type="entry name" value="UDP-Glycosyltransferase/glycogen phosphorylase"/>
    <property type="match status" value="1"/>
</dbReference>
<name>A0AA88AWH0_FICCA</name>
<proteinExistence type="predicted"/>